<reference evidence="2" key="1">
    <citation type="submission" date="2019-08" db="EMBL/GenBank/DDBJ databases">
        <authorList>
            <person name="Kucharzyk K."/>
            <person name="Murdoch R.W."/>
            <person name="Higgins S."/>
            <person name="Loffler F."/>
        </authorList>
    </citation>
    <scope>NUCLEOTIDE SEQUENCE</scope>
</reference>
<gene>
    <name evidence="2" type="ORF">SDC9_26017</name>
</gene>
<feature type="compositionally biased region" description="Basic and acidic residues" evidence="1">
    <location>
        <begin position="152"/>
        <end position="189"/>
    </location>
</feature>
<protein>
    <submittedName>
        <fullName evidence="2">Uncharacterized protein</fullName>
    </submittedName>
</protein>
<feature type="compositionally biased region" description="Basic and acidic residues" evidence="1">
    <location>
        <begin position="258"/>
        <end position="288"/>
    </location>
</feature>
<accession>A0A644UME0</accession>
<name>A0A644UME0_9ZZZZ</name>
<feature type="compositionally biased region" description="Basic and acidic residues" evidence="1">
    <location>
        <begin position="204"/>
        <end position="241"/>
    </location>
</feature>
<feature type="compositionally biased region" description="Basic and acidic residues" evidence="1">
    <location>
        <begin position="300"/>
        <end position="316"/>
    </location>
</feature>
<feature type="compositionally biased region" description="Basic residues" evidence="1">
    <location>
        <begin position="290"/>
        <end position="299"/>
    </location>
</feature>
<evidence type="ECO:0000313" key="2">
    <source>
        <dbReference type="EMBL" id="MPL80124.1"/>
    </source>
</evidence>
<dbReference type="EMBL" id="VSSQ01000134">
    <property type="protein sequence ID" value="MPL80124.1"/>
    <property type="molecule type" value="Genomic_DNA"/>
</dbReference>
<feature type="compositionally biased region" description="Basic and acidic residues" evidence="1">
    <location>
        <begin position="7"/>
        <end position="16"/>
    </location>
</feature>
<evidence type="ECO:0000256" key="1">
    <source>
        <dbReference type="SAM" id="MobiDB-lite"/>
    </source>
</evidence>
<dbReference type="AlphaFoldDB" id="A0A644UME0"/>
<feature type="region of interest" description="Disordered" evidence="1">
    <location>
        <begin position="1"/>
        <end position="323"/>
    </location>
</feature>
<proteinExistence type="predicted"/>
<organism evidence="2">
    <name type="scientific">bioreactor metagenome</name>
    <dbReference type="NCBI Taxonomy" id="1076179"/>
    <lineage>
        <taxon>unclassified sequences</taxon>
        <taxon>metagenomes</taxon>
        <taxon>ecological metagenomes</taxon>
    </lineage>
</organism>
<comment type="caution">
    <text evidence="2">The sequence shown here is derived from an EMBL/GenBank/DDBJ whole genome shotgun (WGS) entry which is preliminary data.</text>
</comment>
<sequence length="323" mass="35092">MAASGRGMERPAEGGRRGLHPAAVDGGQDDQHDDGQHIGRHRQQVHRDRIARGLQLQLQRGDAAEEIGADQHPPGTPGGEDDDGERDPAGAGGHPLGPLRHAHEAEIGAAHPGERAAEGERHQPHRDNPVAKRMRRLGILAHGAQDQPGAGEPEKGPDRDDEGKRQIDHPVMREQDAAKPRDLAQRAEGHLAGGGRPHPLEALAEERRQAEPEEREGKAGRGLVRQEHLGQHGKERGEQRAGKGTAQKAQHRAAGADGRGKARDGADDHHPLDAEVQHARLLGDELARCRQQHRGRGRHQRGDQRDDVDAAEDHARALPMRTR</sequence>
<feature type="compositionally biased region" description="Basic and acidic residues" evidence="1">
    <location>
        <begin position="101"/>
        <end position="130"/>
    </location>
</feature>